<dbReference type="EMBL" id="JACKXE010000001">
    <property type="protein sequence ID" value="MBB6628669.1"/>
    <property type="molecule type" value="Genomic_DNA"/>
</dbReference>
<organism evidence="1 2">
    <name type="scientific">Nocardioides luti</name>
    <dbReference type="NCBI Taxonomy" id="2761101"/>
    <lineage>
        <taxon>Bacteria</taxon>
        <taxon>Bacillati</taxon>
        <taxon>Actinomycetota</taxon>
        <taxon>Actinomycetes</taxon>
        <taxon>Propionibacteriales</taxon>
        <taxon>Nocardioidaceae</taxon>
        <taxon>Nocardioides</taxon>
    </lineage>
</organism>
<dbReference type="PANTHER" id="PTHR21174:SF0">
    <property type="entry name" value="HD PHOSPHOHYDROLASE FAMILY PROTEIN-RELATED"/>
    <property type="match status" value="1"/>
</dbReference>
<dbReference type="PANTHER" id="PTHR21174">
    <property type="match status" value="1"/>
</dbReference>
<reference evidence="1 2" key="1">
    <citation type="submission" date="2020-08" db="EMBL/GenBank/DDBJ databases">
        <authorList>
            <person name="Seo M.-J."/>
        </authorList>
    </citation>
    <scope>NUCLEOTIDE SEQUENCE [LARGE SCALE GENOMIC DNA]</scope>
    <source>
        <strain evidence="1 2">KIGAM211</strain>
    </source>
</reference>
<keyword evidence="2" id="KW-1185">Reference proteome</keyword>
<evidence type="ECO:0008006" key="3">
    <source>
        <dbReference type="Google" id="ProtNLM"/>
    </source>
</evidence>
<sequence>MAAYAHPDRGYHDTRHLAEVCARLDELRDAGTAYDRTAVLLAAWFHDAVYDGERDAEERSAAWAEADLPPLGLSRELVAEVARLVRVTEAHHPEDDDPDGHALSDADLAILAAPQERYDEYVATVRTEYAHVPDPDFATGRAAVLRSLLAKPHLFHTPHARTHWESPARANVEAELTRLIP</sequence>
<gene>
    <name evidence="1" type="ORF">H5V45_15190</name>
</gene>
<evidence type="ECO:0000313" key="2">
    <source>
        <dbReference type="Proteomes" id="UP000523955"/>
    </source>
</evidence>
<protein>
    <recommendedName>
        <fullName evidence="3">Metal-dependent phosphohydrolase</fullName>
    </recommendedName>
</protein>
<evidence type="ECO:0000313" key="1">
    <source>
        <dbReference type="EMBL" id="MBB6628669.1"/>
    </source>
</evidence>
<dbReference type="Gene3D" id="1.10.3210.10">
    <property type="entry name" value="Hypothetical protein af1432"/>
    <property type="match status" value="1"/>
</dbReference>
<comment type="caution">
    <text evidence="1">The sequence shown here is derived from an EMBL/GenBank/DDBJ whole genome shotgun (WGS) entry which is preliminary data.</text>
</comment>
<dbReference type="PIRSF" id="PIRSF035170">
    <property type="entry name" value="HD_phosphohydro"/>
    <property type="match status" value="1"/>
</dbReference>
<name>A0A7X0RKB3_9ACTN</name>
<dbReference type="InterPro" id="IPR009218">
    <property type="entry name" value="HD_phosphohydro"/>
</dbReference>
<accession>A0A7X0RKB3</accession>
<dbReference type="Proteomes" id="UP000523955">
    <property type="component" value="Unassembled WGS sequence"/>
</dbReference>
<proteinExistence type="predicted"/>
<dbReference type="SUPFAM" id="SSF109604">
    <property type="entry name" value="HD-domain/PDEase-like"/>
    <property type="match status" value="1"/>
</dbReference>
<dbReference type="AlphaFoldDB" id="A0A7X0RKB3"/>